<dbReference type="EMBL" id="AP024747">
    <property type="protein sequence ID" value="BCY25660.1"/>
    <property type="molecule type" value="Genomic_DNA"/>
</dbReference>
<proteinExistence type="predicted"/>
<name>A0AAD1KPJ3_9ACTN</name>
<evidence type="ECO:0000313" key="2">
    <source>
        <dbReference type="Proteomes" id="UP000825072"/>
    </source>
</evidence>
<evidence type="ECO:0000313" key="1">
    <source>
        <dbReference type="EMBL" id="BCY25660.1"/>
    </source>
</evidence>
<reference evidence="1" key="1">
    <citation type="submission" date="2021-06" db="EMBL/GenBank/DDBJ databases">
        <title>Genome sequence of Cutibacterium modestum strain KB17-24694.</title>
        <authorList>
            <person name="Dekio I."/>
            <person name="Asahina A."/>
            <person name="Nishida M."/>
        </authorList>
    </citation>
    <scope>NUCLEOTIDE SEQUENCE</scope>
    <source>
        <strain evidence="1">KB17-24694</strain>
    </source>
</reference>
<evidence type="ECO:0008006" key="3">
    <source>
        <dbReference type="Google" id="ProtNLM"/>
    </source>
</evidence>
<sequence length="65" mass="7075">MADQGEYFWCLKHHAVEGAGECRAADHLGPYPTPQAAAEALDTVAARNAAWDNDPRFNDDDDGDD</sequence>
<dbReference type="AlphaFoldDB" id="A0AAD1KPJ3"/>
<organism evidence="1 2">
    <name type="scientific">Cutibacterium modestum</name>
    <dbReference type="NCBI Taxonomy" id="2559073"/>
    <lineage>
        <taxon>Bacteria</taxon>
        <taxon>Bacillati</taxon>
        <taxon>Actinomycetota</taxon>
        <taxon>Actinomycetes</taxon>
        <taxon>Propionibacteriales</taxon>
        <taxon>Propionibacteriaceae</taxon>
        <taxon>Cutibacterium</taxon>
    </lineage>
</organism>
<gene>
    <name evidence="1" type="ORF">KB1_16500</name>
</gene>
<dbReference type="RefSeq" id="WP_002527760.1">
    <property type="nucleotide sequence ID" value="NZ_AP024747.1"/>
</dbReference>
<dbReference type="GeneID" id="92880340"/>
<protein>
    <recommendedName>
        <fullName evidence="3">SPOR domain-containing protein</fullName>
    </recommendedName>
</protein>
<accession>A0AAD1KPJ3</accession>
<dbReference type="Proteomes" id="UP000825072">
    <property type="component" value="Chromosome 1"/>
</dbReference>